<reference evidence="1 2" key="1">
    <citation type="journal article" date="2013" name="Nat. Genet.">
        <title>The genome of the hydatid tapeworm Echinococcus granulosus.</title>
        <authorList>
            <person name="Zheng H."/>
            <person name="Zhang W."/>
            <person name="Zhang L."/>
            <person name="Zhang Z."/>
            <person name="Li J."/>
            <person name="Lu G."/>
            <person name="Zhu Y."/>
            <person name="Wang Y."/>
            <person name="Huang Y."/>
            <person name="Liu J."/>
            <person name="Kang H."/>
            <person name="Chen J."/>
            <person name="Wang L."/>
            <person name="Chen A."/>
            <person name="Yu S."/>
            <person name="Gao Z."/>
            <person name="Jin L."/>
            <person name="Gu W."/>
            <person name="Wang Z."/>
            <person name="Zhao L."/>
            <person name="Shi B."/>
            <person name="Wen H."/>
            <person name="Lin R."/>
            <person name="Jones M.K."/>
            <person name="Brejova B."/>
            <person name="Vinar T."/>
            <person name="Zhao G."/>
            <person name="McManus D.P."/>
            <person name="Chen Z."/>
            <person name="Zhou Y."/>
            <person name="Wang S."/>
        </authorList>
    </citation>
    <scope>NUCLEOTIDE SEQUENCE [LARGE SCALE GENOMIC DNA]</scope>
</reference>
<dbReference type="EMBL" id="APAU02000210">
    <property type="protein sequence ID" value="EUB54811.1"/>
    <property type="molecule type" value="Genomic_DNA"/>
</dbReference>
<evidence type="ECO:0000313" key="1">
    <source>
        <dbReference type="EMBL" id="EUB54811.1"/>
    </source>
</evidence>
<comment type="caution">
    <text evidence="1">The sequence shown here is derived from an EMBL/GenBank/DDBJ whole genome shotgun (WGS) entry which is preliminary data.</text>
</comment>
<proteinExistence type="predicted"/>
<dbReference type="Proteomes" id="UP000019149">
    <property type="component" value="Unassembled WGS sequence"/>
</dbReference>
<accession>W6U2M9</accession>
<evidence type="ECO:0000313" key="2">
    <source>
        <dbReference type="Proteomes" id="UP000019149"/>
    </source>
</evidence>
<dbReference type="KEGG" id="egl:EGR_10340"/>
<dbReference type="GeneID" id="36346055"/>
<sequence length="187" mass="21398">MVLYLFHPNYTENVVPYHDGILQIQNGQDITFCKGNAVTVKSSNFLLNDDFIFERWERYEVKCSVAEQVALSTVIGHPPDFMVLYLFHPNYTENVVPYHDGILQIQNGQDITFCKGNAVTVKSSNFLLNDDFIFTSFREEATKIWARKIASAFGMIGMIMRNVNKTDLSTATSFSVMQIFLMMPLLK</sequence>
<dbReference type="CTD" id="36346055"/>
<gene>
    <name evidence="1" type="ORF">EGR_10340</name>
</gene>
<keyword evidence="2" id="KW-1185">Reference proteome</keyword>
<dbReference type="RefSeq" id="XP_024346007.1">
    <property type="nucleotide sequence ID" value="XM_024499589.1"/>
</dbReference>
<name>W6U2M9_ECHGR</name>
<dbReference type="AlphaFoldDB" id="W6U2M9"/>
<organism evidence="1 2">
    <name type="scientific">Echinococcus granulosus</name>
    <name type="common">Hydatid tapeworm</name>
    <dbReference type="NCBI Taxonomy" id="6210"/>
    <lineage>
        <taxon>Eukaryota</taxon>
        <taxon>Metazoa</taxon>
        <taxon>Spiralia</taxon>
        <taxon>Lophotrochozoa</taxon>
        <taxon>Platyhelminthes</taxon>
        <taxon>Cestoda</taxon>
        <taxon>Eucestoda</taxon>
        <taxon>Cyclophyllidea</taxon>
        <taxon>Taeniidae</taxon>
        <taxon>Echinococcus</taxon>
        <taxon>Echinococcus granulosus group</taxon>
    </lineage>
</organism>
<protein>
    <submittedName>
        <fullName evidence="1">Uncharacterized protein</fullName>
    </submittedName>
</protein>